<dbReference type="PANTHER" id="PTHR11236:SF48">
    <property type="entry name" value="ISOCHORISMATE SYNTHASE MENF"/>
    <property type="match status" value="1"/>
</dbReference>
<dbReference type="InterPro" id="IPR006805">
    <property type="entry name" value="Anth_synth_I_N"/>
</dbReference>
<dbReference type="NCBIfam" id="TIGR00564">
    <property type="entry name" value="trpE_most"/>
    <property type="match status" value="1"/>
</dbReference>
<feature type="domain" description="Chorismate-utilising enzyme C-terminal" evidence="16">
    <location>
        <begin position="227"/>
        <end position="480"/>
    </location>
</feature>
<evidence type="ECO:0000256" key="13">
    <source>
        <dbReference type="ARBA" id="ARBA00025634"/>
    </source>
</evidence>
<reference evidence="18 19" key="1">
    <citation type="journal article" date="2016" name="Nat. Commun.">
        <title>Thousands of microbial genomes shed light on interconnected biogeochemical processes in an aquifer system.</title>
        <authorList>
            <person name="Anantharaman K."/>
            <person name="Brown C.T."/>
            <person name="Hug L.A."/>
            <person name="Sharon I."/>
            <person name="Castelle C.J."/>
            <person name="Probst A.J."/>
            <person name="Thomas B.C."/>
            <person name="Singh A."/>
            <person name="Wilkins M.J."/>
            <person name="Karaoz U."/>
            <person name="Brodie E.L."/>
            <person name="Williams K.H."/>
            <person name="Hubbard S.S."/>
            <person name="Banfield J.F."/>
        </authorList>
    </citation>
    <scope>NUCLEOTIDE SEQUENCE [LARGE SCALE GENOMIC DNA]</scope>
</reference>
<dbReference type="GO" id="GO:0004049">
    <property type="term" value="F:anthranilate synthase activity"/>
    <property type="evidence" value="ECO:0007669"/>
    <property type="project" value="UniProtKB-EC"/>
</dbReference>
<evidence type="ECO:0000256" key="14">
    <source>
        <dbReference type="ARBA" id="ARBA00047683"/>
    </source>
</evidence>
<evidence type="ECO:0000256" key="15">
    <source>
        <dbReference type="RuleBase" id="RU364045"/>
    </source>
</evidence>
<evidence type="ECO:0000313" key="18">
    <source>
        <dbReference type="EMBL" id="OGG05392.1"/>
    </source>
</evidence>
<organism evidence="18 19">
    <name type="scientific">Candidatus Glassbacteria bacterium RIFCSPLOWO2_12_FULL_58_11</name>
    <dbReference type="NCBI Taxonomy" id="1817867"/>
    <lineage>
        <taxon>Bacteria</taxon>
        <taxon>Candidatus Glassiibacteriota</taxon>
    </lineage>
</organism>
<evidence type="ECO:0000256" key="3">
    <source>
        <dbReference type="ARBA" id="ARBA00009562"/>
    </source>
</evidence>
<dbReference type="Pfam" id="PF04715">
    <property type="entry name" value="Anth_synt_I_N"/>
    <property type="match status" value="1"/>
</dbReference>
<evidence type="ECO:0000256" key="4">
    <source>
        <dbReference type="ARBA" id="ARBA00011575"/>
    </source>
</evidence>
<name>A0A1F5YZS2_9BACT</name>
<evidence type="ECO:0000256" key="7">
    <source>
        <dbReference type="ARBA" id="ARBA00022605"/>
    </source>
</evidence>
<evidence type="ECO:0000256" key="2">
    <source>
        <dbReference type="ARBA" id="ARBA00004873"/>
    </source>
</evidence>
<comment type="subunit">
    <text evidence="4 15">Heterotetramer consisting of two non-identical subunits: a beta subunit (TrpG) and a large alpha subunit (TrpE).</text>
</comment>
<keyword evidence="10 15" id="KW-0460">Magnesium</keyword>
<evidence type="ECO:0000256" key="9">
    <source>
        <dbReference type="ARBA" id="ARBA00022822"/>
    </source>
</evidence>
<dbReference type="Gene3D" id="3.60.120.10">
    <property type="entry name" value="Anthranilate synthase"/>
    <property type="match status" value="1"/>
</dbReference>
<keyword evidence="9 15" id="KW-0822">Tryptophan biosynthesis</keyword>
<protein>
    <recommendedName>
        <fullName evidence="6 15">Anthranilate synthase component 1</fullName>
        <ecNumber evidence="5 15">4.1.3.27</ecNumber>
    </recommendedName>
</protein>
<dbReference type="InterPro" id="IPR005256">
    <property type="entry name" value="Anth_synth_I_PabB"/>
</dbReference>
<keyword evidence="7 15" id="KW-0028">Amino-acid biosynthesis</keyword>
<dbReference type="InterPro" id="IPR005801">
    <property type="entry name" value="ADC_synthase"/>
</dbReference>
<evidence type="ECO:0000256" key="11">
    <source>
        <dbReference type="ARBA" id="ARBA00023141"/>
    </source>
</evidence>
<comment type="similarity">
    <text evidence="3 15">Belongs to the anthranilate synthase component I family.</text>
</comment>
<evidence type="ECO:0000256" key="8">
    <source>
        <dbReference type="ARBA" id="ARBA00022723"/>
    </source>
</evidence>
<evidence type="ECO:0000259" key="17">
    <source>
        <dbReference type="Pfam" id="PF04715"/>
    </source>
</evidence>
<keyword evidence="8 15" id="KW-0479">Metal-binding</keyword>
<evidence type="ECO:0000259" key="16">
    <source>
        <dbReference type="Pfam" id="PF00425"/>
    </source>
</evidence>
<dbReference type="AlphaFoldDB" id="A0A1F5YZS2"/>
<dbReference type="PRINTS" id="PR00095">
    <property type="entry name" value="ANTSNTHASEI"/>
</dbReference>
<dbReference type="GO" id="GO:0000162">
    <property type="term" value="P:L-tryptophan biosynthetic process"/>
    <property type="evidence" value="ECO:0007669"/>
    <property type="project" value="UniProtKB-UniPathway"/>
</dbReference>
<keyword evidence="12 15" id="KW-0456">Lyase</keyword>
<dbReference type="Pfam" id="PF00425">
    <property type="entry name" value="Chorismate_bind"/>
    <property type="match status" value="1"/>
</dbReference>
<dbReference type="InterPro" id="IPR019999">
    <property type="entry name" value="Anth_synth_I-like"/>
</dbReference>
<proteinExistence type="inferred from homology"/>
<comment type="caution">
    <text evidence="18">The sequence shown here is derived from an EMBL/GenBank/DDBJ whole genome shotgun (WGS) entry which is preliminary data.</text>
</comment>
<evidence type="ECO:0000256" key="6">
    <source>
        <dbReference type="ARBA" id="ARBA00020653"/>
    </source>
</evidence>
<comment type="pathway">
    <text evidence="2 15">Amino-acid biosynthesis; L-tryptophan biosynthesis; L-tryptophan from chorismate: step 1/5.</text>
</comment>
<dbReference type="Proteomes" id="UP000179129">
    <property type="component" value="Unassembled WGS sequence"/>
</dbReference>
<dbReference type="InterPro" id="IPR015890">
    <property type="entry name" value="Chorismate_C"/>
</dbReference>
<evidence type="ECO:0000256" key="12">
    <source>
        <dbReference type="ARBA" id="ARBA00023239"/>
    </source>
</evidence>
<dbReference type="EC" id="4.1.3.27" evidence="5 15"/>
<evidence type="ECO:0000313" key="19">
    <source>
        <dbReference type="Proteomes" id="UP000179129"/>
    </source>
</evidence>
<dbReference type="EMBL" id="MFIX01000056">
    <property type="protein sequence ID" value="OGG05392.1"/>
    <property type="molecule type" value="Genomic_DNA"/>
</dbReference>
<keyword evidence="11 15" id="KW-0057">Aromatic amino acid biosynthesis</keyword>
<sequence length="495" mass="55107">MPTIVPSKEEFLARAGKGKIVSLATELYTDTETPISVFKKVCEPSEYAFLLESVEMEEKIGRYSFLGLAPRMVIQARGAEIEVTSAGTTRRVEGDPIEYLKSWIARHRPEHIEGLPRFQSGIVGYFSYDTIRYFENIPQTKPDPLHLPDCYLMAADRLIVFDHVKHTLTVIVSSFIEDGDIPEERYDEACAYIHRIVKRINEIVLVPQNIGPPARDVSPVTASNTTREEFESMVRKAKDYIHKGDIFQVVLSQRLSTTLSGDPFDLYRALRRVNPSPYMFYLKFGELKVAGSSPEVLVRVENGVVTTRPLAGTRPRGADAAEDRRLEAELLADPKERAEHVMLVDLGRNDLGRICDYGTVRVTEQMSVERYSHVMHIVSNVEGRMRAEVSALDVLGACFPAGTVSGAPKVRAMEIIDELEKETRGIYAGAVGYIDFSGNLDTCIAIRTIVIKGNKAYIQAGAGIVADSDPAREYQETLNKAKALLKAVAQSGEFL</sequence>
<evidence type="ECO:0000256" key="10">
    <source>
        <dbReference type="ARBA" id="ARBA00022842"/>
    </source>
</evidence>
<comment type="catalytic activity">
    <reaction evidence="14 15">
        <text>chorismate + L-glutamine = anthranilate + pyruvate + L-glutamate + H(+)</text>
        <dbReference type="Rhea" id="RHEA:21732"/>
        <dbReference type="ChEBI" id="CHEBI:15361"/>
        <dbReference type="ChEBI" id="CHEBI:15378"/>
        <dbReference type="ChEBI" id="CHEBI:16567"/>
        <dbReference type="ChEBI" id="CHEBI:29748"/>
        <dbReference type="ChEBI" id="CHEBI:29985"/>
        <dbReference type="ChEBI" id="CHEBI:58359"/>
        <dbReference type="EC" id="4.1.3.27"/>
    </reaction>
</comment>
<evidence type="ECO:0000256" key="5">
    <source>
        <dbReference type="ARBA" id="ARBA00012266"/>
    </source>
</evidence>
<dbReference type="SUPFAM" id="SSF56322">
    <property type="entry name" value="ADC synthase"/>
    <property type="match status" value="1"/>
</dbReference>
<dbReference type="PANTHER" id="PTHR11236">
    <property type="entry name" value="AMINOBENZOATE/ANTHRANILATE SYNTHASE"/>
    <property type="match status" value="1"/>
</dbReference>
<feature type="domain" description="Anthranilate synthase component I N-terminal" evidence="17">
    <location>
        <begin position="30"/>
        <end position="170"/>
    </location>
</feature>
<dbReference type="UniPathway" id="UPA00035">
    <property type="reaction ID" value="UER00040"/>
</dbReference>
<dbReference type="STRING" id="1817867.A3F83_15450"/>
<evidence type="ECO:0000256" key="1">
    <source>
        <dbReference type="ARBA" id="ARBA00001946"/>
    </source>
</evidence>
<gene>
    <name evidence="15" type="primary">trpE</name>
    <name evidence="18" type="ORF">A3F83_15450</name>
</gene>
<dbReference type="GO" id="GO:0046872">
    <property type="term" value="F:metal ion binding"/>
    <property type="evidence" value="ECO:0007669"/>
    <property type="project" value="UniProtKB-KW"/>
</dbReference>
<accession>A0A1F5YZS2</accession>
<comment type="cofactor">
    <cofactor evidence="1 15">
        <name>Mg(2+)</name>
        <dbReference type="ChEBI" id="CHEBI:18420"/>
    </cofactor>
</comment>
<comment type="function">
    <text evidence="13 15">Part of a heterotetrameric complex that catalyzes the two-step biosynthesis of anthranilate, an intermediate in the biosynthesis of L-tryptophan. In the first step, the glutamine-binding beta subunit (TrpG) of anthranilate synthase (AS) provides the glutamine amidotransferase activity which generates ammonia as a substrate that, along with chorismate, is used in the second step, catalyzed by the large alpha subunit of AS (TrpE) to produce anthranilate. In the absence of TrpG, TrpE can synthesize anthranilate directly from chorismate and high concentrations of ammonia.</text>
</comment>